<reference evidence="2" key="1">
    <citation type="journal article" date="2009" name="PLoS Genet.">
        <title>Sequencing, mapping, and analysis of 27,455 maize full-length cDNAs.</title>
        <authorList>
            <person name="Soderlund C."/>
            <person name="Descour A."/>
            <person name="Kudrna D."/>
            <person name="Bomhoff M."/>
            <person name="Boyd L."/>
            <person name="Currie J."/>
            <person name="Angelova A."/>
            <person name="Collura K."/>
            <person name="Wissotski M."/>
            <person name="Ashley E."/>
            <person name="Morrow D."/>
            <person name="Fernandes J."/>
            <person name="Walbot V."/>
            <person name="Yu Y."/>
        </authorList>
    </citation>
    <scope>NUCLEOTIDE SEQUENCE</scope>
    <source>
        <strain evidence="2">B73</strain>
    </source>
</reference>
<proteinExistence type="evidence at transcript level"/>
<accession>B4FYR3</accession>
<organism evidence="2">
    <name type="scientific">Zea mays</name>
    <name type="common">Maize</name>
    <dbReference type="NCBI Taxonomy" id="4577"/>
    <lineage>
        <taxon>Eukaryota</taxon>
        <taxon>Viridiplantae</taxon>
        <taxon>Streptophyta</taxon>
        <taxon>Embryophyta</taxon>
        <taxon>Tracheophyta</taxon>
        <taxon>Spermatophyta</taxon>
        <taxon>Magnoliopsida</taxon>
        <taxon>Liliopsida</taxon>
        <taxon>Poales</taxon>
        <taxon>Poaceae</taxon>
        <taxon>PACMAD clade</taxon>
        <taxon>Panicoideae</taxon>
        <taxon>Andropogonodae</taxon>
        <taxon>Andropogoneae</taxon>
        <taxon>Tripsacinae</taxon>
        <taxon>Zea</taxon>
    </lineage>
</organism>
<protein>
    <submittedName>
        <fullName evidence="2">Uncharacterized protein</fullName>
    </submittedName>
</protein>
<evidence type="ECO:0000313" key="2">
    <source>
        <dbReference type="EMBL" id="ACF87256.1"/>
    </source>
</evidence>
<feature type="compositionally biased region" description="Basic and acidic residues" evidence="1">
    <location>
        <begin position="46"/>
        <end position="55"/>
    </location>
</feature>
<dbReference type="EMBL" id="BT042251">
    <property type="protein sequence ID" value="ACF87256.1"/>
    <property type="molecule type" value="mRNA"/>
</dbReference>
<name>B4FYR3_MAIZE</name>
<evidence type="ECO:0000256" key="1">
    <source>
        <dbReference type="SAM" id="MobiDB-lite"/>
    </source>
</evidence>
<dbReference type="AlphaFoldDB" id="B4FYR3"/>
<feature type="region of interest" description="Disordered" evidence="1">
    <location>
        <begin position="34"/>
        <end position="57"/>
    </location>
</feature>
<sequence length="74" mass="8435">MMVTAMKLIPFLRDPCEIPKEVYLTVTEPDRELPPTNIPLPLAGAQHDEPTDPKKGHVYNLRNHIEVVEDLSFI</sequence>